<dbReference type="SUPFAM" id="SSF52096">
    <property type="entry name" value="ClpP/crotonase"/>
    <property type="match status" value="1"/>
</dbReference>
<protein>
    <recommendedName>
        <fullName evidence="7">Tricorn protease homolog</fullName>
        <ecNumber evidence="7">3.4.21.-</ecNumber>
    </recommendedName>
</protein>
<evidence type="ECO:0000256" key="1">
    <source>
        <dbReference type="ARBA" id="ARBA00004496"/>
    </source>
</evidence>
<feature type="domain" description="Tail specific protease" evidence="11">
    <location>
        <begin position="837"/>
        <end position="1029"/>
    </location>
</feature>
<evidence type="ECO:0000256" key="8">
    <source>
        <dbReference type="PIRSR" id="PIRSR036421-1"/>
    </source>
</evidence>
<dbReference type="GO" id="GO:0005737">
    <property type="term" value="C:cytoplasm"/>
    <property type="evidence" value="ECO:0007669"/>
    <property type="project" value="UniProtKB-SubCell"/>
</dbReference>
<evidence type="ECO:0000256" key="7">
    <source>
        <dbReference type="PIRNR" id="PIRNR036421"/>
    </source>
</evidence>
<evidence type="ECO:0000313" key="13">
    <source>
        <dbReference type="Proteomes" id="UP000198393"/>
    </source>
</evidence>
<feature type="active site" description="Nucleophile" evidence="8">
    <location>
        <position position="960"/>
    </location>
</feature>
<dbReference type="InterPro" id="IPR012393">
    <property type="entry name" value="Tricorn_protease"/>
</dbReference>
<dbReference type="Pfam" id="PF03572">
    <property type="entry name" value="Peptidase_S41"/>
    <property type="match status" value="1"/>
</dbReference>
<comment type="subcellular location">
    <subcellularLocation>
        <location evidence="1 7">Cytoplasm</location>
    </subcellularLocation>
</comment>
<dbReference type="AlphaFoldDB" id="A0A239F3V1"/>
<feature type="active site" description="Charge relay system" evidence="8">
    <location>
        <position position="737"/>
    </location>
</feature>
<keyword evidence="3 7" id="KW-0963">Cytoplasm</keyword>
<evidence type="ECO:0000256" key="3">
    <source>
        <dbReference type="ARBA" id="ARBA00022490"/>
    </source>
</evidence>
<dbReference type="Gene3D" id="3.90.226.10">
    <property type="entry name" value="2-enoyl-CoA Hydratase, Chain A, domain 1"/>
    <property type="match status" value="1"/>
</dbReference>
<dbReference type="RefSeq" id="WP_089355235.1">
    <property type="nucleotide sequence ID" value="NZ_FZPD01000001.1"/>
</dbReference>
<dbReference type="SUPFAM" id="SSF50156">
    <property type="entry name" value="PDZ domain-like"/>
    <property type="match status" value="1"/>
</dbReference>
<dbReference type="InterPro" id="IPR036034">
    <property type="entry name" value="PDZ_sf"/>
</dbReference>
<keyword evidence="4 7" id="KW-0645">Protease</keyword>
<evidence type="ECO:0000256" key="9">
    <source>
        <dbReference type="SAM" id="MobiDB-lite"/>
    </source>
</evidence>
<dbReference type="EC" id="3.4.21.-" evidence="7"/>
<dbReference type="InterPro" id="IPR028204">
    <property type="entry name" value="Tricorn_C1"/>
</dbReference>
<dbReference type="Pfam" id="PF26550">
    <property type="entry name" value="Tricorn_2nd"/>
    <property type="match status" value="1"/>
</dbReference>
<comment type="function">
    <text evidence="7">Degrades oligopeptides.</text>
</comment>
<feature type="signal peptide" evidence="10">
    <location>
        <begin position="1"/>
        <end position="20"/>
    </location>
</feature>
<dbReference type="InterPro" id="IPR005151">
    <property type="entry name" value="Tail-specific_protease"/>
</dbReference>
<dbReference type="GO" id="GO:0008236">
    <property type="term" value="F:serine-type peptidase activity"/>
    <property type="evidence" value="ECO:0007669"/>
    <property type="project" value="UniProtKB-UniRule"/>
</dbReference>
<accession>A0A239F3V1</accession>
<dbReference type="Gene3D" id="2.120.10.60">
    <property type="entry name" value="Tricorn protease N-terminal domain"/>
    <property type="match status" value="1"/>
</dbReference>
<dbReference type="Gene3D" id="2.130.10.10">
    <property type="entry name" value="YVTN repeat-like/Quinoprotein amine dehydrogenase"/>
    <property type="match status" value="1"/>
</dbReference>
<dbReference type="Pfam" id="PF14685">
    <property type="entry name" value="PDZ_Tricorn"/>
    <property type="match status" value="1"/>
</dbReference>
<dbReference type="Gene3D" id="3.30.750.44">
    <property type="match status" value="1"/>
</dbReference>
<feature type="active site" description="Charge relay system" evidence="8">
    <location>
        <position position="1018"/>
    </location>
</feature>
<evidence type="ECO:0000256" key="10">
    <source>
        <dbReference type="SAM" id="SignalP"/>
    </source>
</evidence>
<organism evidence="12 13">
    <name type="scientific">Ekhidna lutea</name>
    <dbReference type="NCBI Taxonomy" id="447679"/>
    <lineage>
        <taxon>Bacteria</taxon>
        <taxon>Pseudomonadati</taxon>
        <taxon>Bacteroidota</taxon>
        <taxon>Cytophagia</taxon>
        <taxon>Cytophagales</taxon>
        <taxon>Reichenbachiellaceae</taxon>
        <taxon>Ekhidna</taxon>
    </lineage>
</organism>
<dbReference type="CDD" id="cd07562">
    <property type="entry name" value="Peptidase_S41_TRI"/>
    <property type="match status" value="1"/>
</dbReference>
<evidence type="ECO:0000256" key="4">
    <source>
        <dbReference type="ARBA" id="ARBA00022670"/>
    </source>
</evidence>
<dbReference type="Pfam" id="PF14684">
    <property type="entry name" value="Tricorn_C1"/>
    <property type="match status" value="1"/>
</dbReference>
<feature type="region of interest" description="Disordered" evidence="9">
    <location>
        <begin position="532"/>
        <end position="559"/>
    </location>
</feature>
<gene>
    <name evidence="12" type="ORF">SAMN05421640_0469</name>
</gene>
<keyword evidence="13" id="KW-1185">Reference proteome</keyword>
<dbReference type="InterPro" id="IPR029045">
    <property type="entry name" value="ClpP/crotonase-like_dom_sf"/>
</dbReference>
<dbReference type="PIRSF" id="PIRSF036421">
    <property type="entry name" value="Tricorn_protease"/>
    <property type="match status" value="1"/>
</dbReference>
<dbReference type="SMART" id="SM00245">
    <property type="entry name" value="TSPc"/>
    <property type="match status" value="1"/>
</dbReference>
<feature type="region of interest" description="Disordered" evidence="9">
    <location>
        <begin position="1056"/>
        <end position="1080"/>
    </location>
</feature>
<dbReference type="Pfam" id="PF26549">
    <property type="entry name" value="Tricorn_N"/>
    <property type="match status" value="1"/>
</dbReference>
<name>A0A239F3V1_EKHLU</name>
<evidence type="ECO:0000313" key="12">
    <source>
        <dbReference type="EMBL" id="SNS51391.1"/>
    </source>
</evidence>
<dbReference type="OrthoDB" id="9815657at2"/>
<comment type="similarity">
    <text evidence="2 7">Belongs to the peptidase S41B family.</text>
</comment>
<evidence type="ECO:0000256" key="5">
    <source>
        <dbReference type="ARBA" id="ARBA00022801"/>
    </source>
</evidence>
<evidence type="ECO:0000256" key="2">
    <source>
        <dbReference type="ARBA" id="ARBA00008524"/>
    </source>
</evidence>
<evidence type="ECO:0000259" key="11">
    <source>
        <dbReference type="SMART" id="SM00245"/>
    </source>
</evidence>
<feature type="chain" id="PRO_5012466982" description="Tricorn protease homolog" evidence="10">
    <location>
        <begin position="21"/>
        <end position="1080"/>
    </location>
</feature>
<reference evidence="12 13" key="1">
    <citation type="submission" date="2017-06" db="EMBL/GenBank/DDBJ databases">
        <authorList>
            <person name="Kim H.J."/>
            <person name="Triplett B.A."/>
        </authorList>
    </citation>
    <scope>NUCLEOTIDE SEQUENCE [LARGE SCALE GENOMIC DNA]</scope>
    <source>
        <strain evidence="12 13">DSM 19307</strain>
    </source>
</reference>
<dbReference type="Gene3D" id="2.30.42.10">
    <property type="match status" value="1"/>
</dbReference>
<dbReference type="SUPFAM" id="SSF69304">
    <property type="entry name" value="Tricorn protease N-terminal domain"/>
    <property type="match status" value="2"/>
</dbReference>
<keyword evidence="6 7" id="KW-0720">Serine protease</keyword>
<dbReference type="GO" id="GO:0006508">
    <property type="term" value="P:proteolysis"/>
    <property type="evidence" value="ECO:0007669"/>
    <property type="project" value="UniProtKB-UniRule"/>
</dbReference>
<dbReference type="PANTHER" id="PTHR43253">
    <property type="entry name" value="TRICORN PROTEASE HOMOLOG 2-RELATED"/>
    <property type="match status" value="1"/>
</dbReference>
<feature type="compositionally biased region" description="Basic and acidic residues" evidence="9">
    <location>
        <begin position="1061"/>
        <end position="1080"/>
    </location>
</feature>
<proteinExistence type="inferred from homology"/>
<dbReference type="InterPro" id="IPR029414">
    <property type="entry name" value="Tricorn_PDZ"/>
</dbReference>
<dbReference type="InterPro" id="IPR015943">
    <property type="entry name" value="WD40/YVTN_repeat-like_dom_sf"/>
</dbReference>
<evidence type="ECO:0000256" key="6">
    <source>
        <dbReference type="ARBA" id="ARBA00022825"/>
    </source>
</evidence>
<keyword evidence="10" id="KW-0732">Signal</keyword>
<dbReference type="Proteomes" id="UP000198393">
    <property type="component" value="Unassembled WGS sequence"/>
</dbReference>
<feature type="compositionally biased region" description="Basic and acidic residues" evidence="9">
    <location>
        <begin position="548"/>
        <end position="559"/>
    </location>
</feature>
<dbReference type="EMBL" id="FZPD01000001">
    <property type="protein sequence ID" value="SNS51391.1"/>
    <property type="molecule type" value="Genomic_DNA"/>
</dbReference>
<dbReference type="PANTHER" id="PTHR43253:SF1">
    <property type="entry name" value="TRICORN PROTEASE HOMOLOG 2-RELATED"/>
    <property type="match status" value="1"/>
</dbReference>
<keyword evidence="5 7" id="KW-0378">Hydrolase</keyword>
<sequence>MLKKTNLLLICVIISLSAIAQGTQLLRQPTISSTDIVFVYANDLWKVSREGGDAIRMTTNEGYEYSPHFSPDEKWIAFSAQYDGNTDVYVIPSDGGSPKRLSFHPRADIVQGWTPDGDIIFRSTRDAYPTRLNRWYTIGMDGGLPTQFEIPRIASGELSPDGKFVAYEPITYWDPEWRNYRGGQAQPIWIVNMDSKELIRTPRTDNERHLNPVWYDGKVYYLSERDFLSNIWSFDPETNEEKQVTFLKQFDVKSMDATEDAIVYEMGGYLHVLDPVSGNSTQLKVNVSGDMNFARARWKDVNGNSLNNPNLSPNGERAIFEYRGEIFTFPKKEGSWRNLTNTPGIADRYPIWSPKGEKVAWFSDASGEYQLVVADQYGGSQKTYALNNPTFYFQPDWSPDGKHIAYTDTDYNIWYIELATGNVKKVDTDRYAHPNRAMNPIWSPDSKWITYSKQLESHFKAVFAYNISTEEKIQLTDGMADAITPVWDQNGKYLYFLASTNYGLNSGWLDMSSYDPQVTRSLYCLILSSDTPSPTMAKSDEEESEQPEGDKKEDKKDDKAENLNVVISKTGLADRIVSLAMPNRNYVGLIKSSEKSVLVLEAIPNESGVKIHKYDLEKMKAEDYADGVNEGVSSYNGEYILHRKGGSWSISGTKGNPSGDDNISTSGKIKIDPQAEYKQIFKEGWRYMRDFLYVDNVHGAPWEKVYEWYAPWIESIRHRTDLNYVVDILSGEVAVGHSYVSGGDMPDIDRVPVGLLGCDFTLSNSYYQISKIYDGESWNPNLTGPLSVPGLNIDVGDYITSINGQTLSSDDNIYQLLEQTAGRATRLTVNNQPTPGGRDVLVEPVSNEYQLRTADWIENNRRKVSEMSNGKLAYVYIPNTGGGGFTNFNRYYFAQQDKKGVILDERNNGGGSAADYMIDIMARELFGYFNSKTNDNRPWTTPMAGIWGPKVMLINERAGSGGDLLPYMFRAKNLGPLVGTLTWGGLVGTWDTPRFIDGGRMVAPRGGFYDVDGNWAVEGEGIAPDIEVIQEPKALLEGRDPQLERGVQEALKLLETQEFQMKPEPDAPVRWKRPEGWDKN</sequence>